<dbReference type="SMART" id="SM00088">
    <property type="entry name" value="PINT"/>
    <property type="match status" value="1"/>
</dbReference>
<evidence type="ECO:0000313" key="5">
    <source>
        <dbReference type="EMBL" id="CAD8479544.1"/>
    </source>
</evidence>
<dbReference type="PROSITE" id="PS50250">
    <property type="entry name" value="PCI"/>
    <property type="match status" value="1"/>
</dbReference>
<protein>
    <recommendedName>
        <fullName evidence="4">PCI domain-containing protein</fullName>
    </recommendedName>
</protein>
<dbReference type="PANTHER" id="PTHR15350">
    <property type="entry name" value="COP9 SIGNALOSOME COMPLEX SUBUNIT 7/DENDRITIC CELL PROTEIN GA17"/>
    <property type="match status" value="1"/>
</dbReference>
<feature type="domain" description="PCI" evidence="4">
    <location>
        <begin position="1"/>
        <end position="158"/>
    </location>
</feature>
<feature type="compositionally biased region" description="Basic residues" evidence="3">
    <location>
        <begin position="246"/>
        <end position="262"/>
    </location>
</feature>
<feature type="region of interest" description="Disordered" evidence="3">
    <location>
        <begin position="220"/>
        <end position="262"/>
    </location>
</feature>
<dbReference type="Pfam" id="PF01399">
    <property type="entry name" value="PCI"/>
    <property type="match status" value="1"/>
</dbReference>
<name>A0A7S0ECJ6_9EUKA</name>
<proteinExistence type="inferred from homology"/>
<sequence>MSASAEDGAALQQFCLLAKSAKGAACASLIGQALEHPGVFVFGELLDMPSVKELAGTAAAPHLELLKLFAWGTWTDYKGQAAQLPALSEAQASKLKMLSVVTLSTKSKLISYDDLMREIEISSVREVEDLLIRCIYGGLIEGKLDQQLKQLSVHNAAGRDIHPSEISSMLETLATWHDTSLAVLSSLDGNMQSYKVQCDDARASQTALTKKVDEAKATLRAQQDSGDAMREDFEGGMDYDDDKTRKSGRAKLKHAHGAGPRR</sequence>
<dbReference type="EMBL" id="HBEP01011007">
    <property type="protein sequence ID" value="CAD8479544.1"/>
    <property type="molecule type" value="Transcribed_RNA"/>
</dbReference>
<reference evidence="5" key="1">
    <citation type="submission" date="2021-01" db="EMBL/GenBank/DDBJ databases">
        <authorList>
            <person name="Corre E."/>
            <person name="Pelletier E."/>
            <person name="Niang G."/>
            <person name="Scheremetjew M."/>
            <person name="Finn R."/>
            <person name="Kale V."/>
            <person name="Holt S."/>
            <person name="Cochrane G."/>
            <person name="Meng A."/>
            <person name="Brown T."/>
            <person name="Cohen L."/>
        </authorList>
    </citation>
    <scope>NUCLEOTIDE SEQUENCE</scope>
    <source>
        <strain evidence="5">CCMP1374</strain>
    </source>
</reference>
<dbReference type="InterPro" id="IPR000717">
    <property type="entry name" value="PCI_dom"/>
</dbReference>
<keyword evidence="2" id="KW-0736">Signalosome</keyword>
<dbReference type="GO" id="GO:0008180">
    <property type="term" value="C:COP9 signalosome"/>
    <property type="evidence" value="ECO:0007669"/>
    <property type="project" value="UniProtKB-KW"/>
</dbReference>
<accession>A0A7S0ECJ6</accession>
<comment type="similarity">
    <text evidence="1">Belongs to the CSN7/EIF3M family. CSN7 subfamily.</text>
</comment>
<gene>
    <name evidence="5" type="ORF">PANT1444_LOCUS6181</name>
</gene>
<evidence type="ECO:0000259" key="4">
    <source>
        <dbReference type="PROSITE" id="PS50250"/>
    </source>
</evidence>
<evidence type="ECO:0000256" key="3">
    <source>
        <dbReference type="SAM" id="MobiDB-lite"/>
    </source>
</evidence>
<organism evidence="5">
    <name type="scientific">Phaeocystis antarctica</name>
    <dbReference type="NCBI Taxonomy" id="33657"/>
    <lineage>
        <taxon>Eukaryota</taxon>
        <taxon>Haptista</taxon>
        <taxon>Haptophyta</taxon>
        <taxon>Prymnesiophyceae</taxon>
        <taxon>Phaeocystales</taxon>
        <taxon>Phaeocystaceae</taxon>
        <taxon>Phaeocystis</taxon>
    </lineage>
</organism>
<evidence type="ECO:0000256" key="1">
    <source>
        <dbReference type="ARBA" id="ARBA00008482"/>
    </source>
</evidence>
<dbReference type="PANTHER" id="PTHR15350:SF5">
    <property type="entry name" value="COP9 SIGNALOSOME COMPLEX SUBUNIT 7"/>
    <property type="match status" value="1"/>
</dbReference>
<dbReference type="InterPro" id="IPR045237">
    <property type="entry name" value="COPS7/eIF3m"/>
</dbReference>
<evidence type="ECO:0000256" key="2">
    <source>
        <dbReference type="ARBA" id="ARBA00022790"/>
    </source>
</evidence>
<dbReference type="AlphaFoldDB" id="A0A7S0ECJ6"/>
<dbReference type="Pfam" id="PF22061">
    <property type="entry name" value="CSN7_HB_subdom"/>
    <property type="match status" value="1"/>
</dbReference>